<dbReference type="AlphaFoldDB" id="A0A2N9GF27"/>
<keyword evidence="1" id="KW-0812">Transmembrane</keyword>
<dbReference type="PANTHER" id="PTHR33659:SF11">
    <property type="entry name" value="TRANSMEMBRANE PROTEIN"/>
    <property type="match status" value="1"/>
</dbReference>
<sequence length="99" mass="10462">MAFQVSNSKALILVLAALIFFWMAATPNGILGGTKNVMALNAGFQIIPDSFQHKPSYNLTVHSLSPAPSMETGAGFSTSISAAVMGFSIVFSLLALFKH</sequence>
<keyword evidence="1" id="KW-0472">Membrane</keyword>
<evidence type="ECO:0000313" key="2">
    <source>
        <dbReference type="EMBL" id="SPC97999.1"/>
    </source>
</evidence>
<gene>
    <name evidence="2" type="ORF">FSB_LOCUS25881</name>
</gene>
<proteinExistence type="predicted"/>
<name>A0A2N9GF27_FAGSY</name>
<feature type="transmembrane region" description="Helical" evidence="1">
    <location>
        <begin position="74"/>
        <end position="97"/>
    </location>
</feature>
<dbReference type="PANTHER" id="PTHR33659">
    <property type="entry name" value="PROTEIN, PUTATIVE-RELATED-RELATED"/>
    <property type="match status" value="1"/>
</dbReference>
<accession>A0A2N9GF27</accession>
<organism evidence="2">
    <name type="scientific">Fagus sylvatica</name>
    <name type="common">Beechnut</name>
    <dbReference type="NCBI Taxonomy" id="28930"/>
    <lineage>
        <taxon>Eukaryota</taxon>
        <taxon>Viridiplantae</taxon>
        <taxon>Streptophyta</taxon>
        <taxon>Embryophyta</taxon>
        <taxon>Tracheophyta</taxon>
        <taxon>Spermatophyta</taxon>
        <taxon>Magnoliopsida</taxon>
        <taxon>eudicotyledons</taxon>
        <taxon>Gunneridae</taxon>
        <taxon>Pentapetalae</taxon>
        <taxon>rosids</taxon>
        <taxon>fabids</taxon>
        <taxon>Fagales</taxon>
        <taxon>Fagaceae</taxon>
        <taxon>Fagus</taxon>
    </lineage>
</organism>
<protein>
    <submittedName>
        <fullName evidence="2">Uncharacterized protein</fullName>
    </submittedName>
</protein>
<reference evidence="2" key="1">
    <citation type="submission" date="2018-02" db="EMBL/GenBank/DDBJ databases">
        <authorList>
            <person name="Cohen D.B."/>
            <person name="Kent A.D."/>
        </authorList>
    </citation>
    <scope>NUCLEOTIDE SEQUENCE</scope>
</reference>
<dbReference type="EMBL" id="OIVN01001821">
    <property type="protein sequence ID" value="SPC97999.1"/>
    <property type="molecule type" value="Genomic_DNA"/>
</dbReference>
<keyword evidence="1" id="KW-1133">Transmembrane helix</keyword>
<evidence type="ECO:0000256" key="1">
    <source>
        <dbReference type="SAM" id="Phobius"/>
    </source>
</evidence>